<evidence type="ECO:0000313" key="4">
    <source>
        <dbReference type="Proteomes" id="UP001501752"/>
    </source>
</evidence>
<dbReference type="InterPro" id="IPR000073">
    <property type="entry name" value="AB_hydrolase_1"/>
</dbReference>
<gene>
    <name evidence="3" type="ORF">GCM10023235_56420</name>
</gene>
<evidence type="ECO:0000313" key="3">
    <source>
        <dbReference type="EMBL" id="GAA4870374.1"/>
    </source>
</evidence>
<reference evidence="4" key="1">
    <citation type="journal article" date="2019" name="Int. J. Syst. Evol. Microbiol.">
        <title>The Global Catalogue of Microorganisms (GCM) 10K type strain sequencing project: providing services to taxonomists for standard genome sequencing and annotation.</title>
        <authorList>
            <consortium name="The Broad Institute Genomics Platform"/>
            <consortium name="The Broad Institute Genome Sequencing Center for Infectious Disease"/>
            <person name="Wu L."/>
            <person name="Ma J."/>
        </authorList>
    </citation>
    <scope>NUCLEOTIDE SEQUENCE [LARGE SCALE GENOMIC DNA]</scope>
    <source>
        <strain evidence="4">JCM 13006</strain>
    </source>
</reference>
<keyword evidence="4" id="KW-1185">Reference proteome</keyword>
<evidence type="ECO:0000259" key="2">
    <source>
        <dbReference type="Pfam" id="PF00561"/>
    </source>
</evidence>
<sequence>MNTSMSTAHSPWSGTVAIEDTALAVTDTGGTGRPVVYLNGSYADQSHWRRVIAELGDGFRHISYDERARGRSRTSSDYSFEACLRDLDAVLTARGVERPILIGWSYGAALAIHWAARHPDRVAGVVSVDGALPHEWLTEETKVQIRRLFRRLSPLFPVARRIGMAARMSAAQHAEINIEINELLAPAAIDPVFDRVSTPVRYVLATGGNLGGEAGLMESIRANIEPVLARRPNIRVSAKVPSNHSKILRKDFRALAEAVREVAAVRELPLG</sequence>
<dbReference type="PANTHER" id="PTHR43798:SF31">
    <property type="entry name" value="AB HYDROLASE SUPERFAMILY PROTEIN YCLE"/>
    <property type="match status" value="1"/>
</dbReference>
<accession>A0ABP9E9Q1</accession>
<feature type="domain" description="AB hydrolase-1" evidence="2">
    <location>
        <begin position="34"/>
        <end position="139"/>
    </location>
</feature>
<dbReference type="SUPFAM" id="SSF53474">
    <property type="entry name" value="alpha/beta-Hydrolases"/>
    <property type="match status" value="1"/>
</dbReference>
<dbReference type="Proteomes" id="UP001501752">
    <property type="component" value="Unassembled WGS sequence"/>
</dbReference>
<organism evidence="3 4">
    <name type="scientific">Kitasatospora terrestris</name>
    <dbReference type="NCBI Taxonomy" id="258051"/>
    <lineage>
        <taxon>Bacteria</taxon>
        <taxon>Bacillati</taxon>
        <taxon>Actinomycetota</taxon>
        <taxon>Actinomycetes</taxon>
        <taxon>Kitasatosporales</taxon>
        <taxon>Streptomycetaceae</taxon>
        <taxon>Kitasatospora</taxon>
    </lineage>
</organism>
<dbReference type="InterPro" id="IPR029058">
    <property type="entry name" value="AB_hydrolase_fold"/>
</dbReference>
<dbReference type="InterPro" id="IPR050266">
    <property type="entry name" value="AB_hydrolase_sf"/>
</dbReference>
<comment type="caution">
    <text evidence="3">The sequence shown here is derived from an EMBL/GenBank/DDBJ whole genome shotgun (WGS) entry which is preliminary data.</text>
</comment>
<protein>
    <recommendedName>
        <fullName evidence="2">AB hydrolase-1 domain-containing protein</fullName>
    </recommendedName>
</protein>
<dbReference type="PANTHER" id="PTHR43798">
    <property type="entry name" value="MONOACYLGLYCEROL LIPASE"/>
    <property type="match status" value="1"/>
</dbReference>
<dbReference type="EMBL" id="BAABIS010000001">
    <property type="protein sequence ID" value="GAA4870374.1"/>
    <property type="molecule type" value="Genomic_DNA"/>
</dbReference>
<proteinExistence type="predicted"/>
<dbReference type="Pfam" id="PF00561">
    <property type="entry name" value="Abhydrolase_1"/>
    <property type="match status" value="1"/>
</dbReference>
<evidence type="ECO:0000256" key="1">
    <source>
        <dbReference type="ARBA" id="ARBA00022801"/>
    </source>
</evidence>
<dbReference type="Gene3D" id="3.40.50.1820">
    <property type="entry name" value="alpha/beta hydrolase"/>
    <property type="match status" value="1"/>
</dbReference>
<name>A0ABP9E9Q1_9ACTN</name>
<keyword evidence="1" id="KW-0378">Hydrolase</keyword>